<dbReference type="PANTHER" id="PTHR42806">
    <property type="entry name" value="GLYCINE CLEAVAGE SYSTEM P-PROTEIN"/>
    <property type="match status" value="1"/>
</dbReference>
<evidence type="ECO:0000313" key="4">
    <source>
        <dbReference type="Proteomes" id="UP000023152"/>
    </source>
</evidence>
<feature type="non-terminal residue" evidence="3">
    <location>
        <position position="193"/>
    </location>
</feature>
<dbReference type="InterPro" id="IPR015424">
    <property type="entry name" value="PyrdxlP-dep_Trfase"/>
</dbReference>
<dbReference type="Gene3D" id="3.90.1150.10">
    <property type="entry name" value="Aspartate Aminotransferase, domain 1"/>
    <property type="match status" value="1"/>
</dbReference>
<comment type="caution">
    <text evidence="3">The sequence shown here is derived from an EMBL/GenBank/DDBJ whole genome shotgun (WGS) entry which is preliminary data.</text>
</comment>
<proteinExistence type="predicted"/>
<evidence type="ECO:0000256" key="1">
    <source>
        <dbReference type="ARBA" id="ARBA00023002"/>
    </source>
</evidence>
<feature type="domain" description="Glycine cleavage system P-protein N-terminal" evidence="2">
    <location>
        <begin position="2"/>
        <end position="185"/>
    </location>
</feature>
<evidence type="ECO:0000259" key="2">
    <source>
        <dbReference type="Pfam" id="PF02347"/>
    </source>
</evidence>
<evidence type="ECO:0000313" key="3">
    <source>
        <dbReference type="EMBL" id="ETO06820.1"/>
    </source>
</evidence>
<sequence>MEKILSTLKVKNLGELMDKTVPSHIRLKKRLQLPEGISEVEALSELKKIMSGNEIWKSFIGQGYYNTITPTVILRNIIENPSWYTPYTPYQAEIAQGRLEMLLNFQTMVSDLVGKPLCNASLLDEATSCAEAVHMAWSSVHGLTSKGDERNTVLVSENVHIQNIAVIQTRSEPLGIQVKIVKDNQIEASLDEH</sequence>
<accession>X6M1F7</accession>
<keyword evidence="1" id="KW-0560">Oxidoreductase</keyword>
<dbReference type="InterPro" id="IPR015422">
    <property type="entry name" value="PyrdxlP-dep_Trfase_small"/>
</dbReference>
<reference evidence="3 4" key="1">
    <citation type="journal article" date="2013" name="Curr. Biol.">
        <title>The Genome of the Foraminiferan Reticulomyxa filosa.</title>
        <authorList>
            <person name="Glockner G."/>
            <person name="Hulsmann N."/>
            <person name="Schleicher M."/>
            <person name="Noegel A.A."/>
            <person name="Eichinger L."/>
            <person name="Gallinger C."/>
            <person name="Pawlowski J."/>
            <person name="Sierra R."/>
            <person name="Euteneuer U."/>
            <person name="Pillet L."/>
            <person name="Moustafa A."/>
            <person name="Platzer M."/>
            <person name="Groth M."/>
            <person name="Szafranski K."/>
            <person name="Schliwa M."/>
        </authorList>
    </citation>
    <scope>NUCLEOTIDE SEQUENCE [LARGE SCALE GENOMIC DNA]</scope>
</reference>
<dbReference type="Proteomes" id="UP000023152">
    <property type="component" value="Unassembled WGS sequence"/>
</dbReference>
<dbReference type="AlphaFoldDB" id="X6M1F7"/>
<dbReference type="SUPFAM" id="SSF53383">
    <property type="entry name" value="PLP-dependent transferases"/>
    <property type="match status" value="1"/>
</dbReference>
<dbReference type="Gene3D" id="3.40.640.10">
    <property type="entry name" value="Type I PLP-dependent aspartate aminotransferase-like (Major domain)"/>
    <property type="match status" value="1"/>
</dbReference>
<protein>
    <submittedName>
        <fullName evidence="3">Glycine dehydrogenase</fullName>
    </submittedName>
</protein>
<organism evidence="3 4">
    <name type="scientific">Reticulomyxa filosa</name>
    <dbReference type="NCBI Taxonomy" id="46433"/>
    <lineage>
        <taxon>Eukaryota</taxon>
        <taxon>Sar</taxon>
        <taxon>Rhizaria</taxon>
        <taxon>Retaria</taxon>
        <taxon>Foraminifera</taxon>
        <taxon>Monothalamids</taxon>
        <taxon>Reticulomyxidae</taxon>
        <taxon>Reticulomyxa</taxon>
    </lineage>
</organism>
<name>X6M1F7_RETFI</name>
<dbReference type="InterPro" id="IPR023010">
    <property type="entry name" value="GcvPA"/>
</dbReference>
<dbReference type="EMBL" id="ASPP01026767">
    <property type="protein sequence ID" value="ETO06820.1"/>
    <property type="molecule type" value="Genomic_DNA"/>
</dbReference>
<dbReference type="GO" id="GO:0004375">
    <property type="term" value="F:glycine dehydrogenase (decarboxylating) activity"/>
    <property type="evidence" value="ECO:0007669"/>
    <property type="project" value="InterPro"/>
</dbReference>
<gene>
    <name evidence="3" type="ORF">RFI_30573</name>
</gene>
<dbReference type="Pfam" id="PF02347">
    <property type="entry name" value="GDC-P"/>
    <property type="match status" value="1"/>
</dbReference>
<dbReference type="GO" id="GO:0009116">
    <property type="term" value="P:nucleoside metabolic process"/>
    <property type="evidence" value="ECO:0007669"/>
    <property type="project" value="InterPro"/>
</dbReference>
<dbReference type="InterPro" id="IPR015421">
    <property type="entry name" value="PyrdxlP-dep_Trfase_major"/>
</dbReference>
<keyword evidence="4" id="KW-1185">Reference proteome</keyword>
<dbReference type="InterPro" id="IPR049315">
    <property type="entry name" value="GDC-P_N"/>
</dbReference>
<dbReference type="OrthoDB" id="6537869at2759"/>
<dbReference type="PANTHER" id="PTHR42806:SF1">
    <property type="entry name" value="GLYCINE DEHYDROGENASE (DECARBOXYLATING)"/>
    <property type="match status" value="1"/>
</dbReference>
<dbReference type="OMA" id="CIENGPA"/>